<keyword evidence="2" id="KW-1185">Reference proteome</keyword>
<dbReference type="Proteomes" id="UP000595437">
    <property type="component" value="Chromosome 1"/>
</dbReference>
<name>A0A7T8KHK2_CALRO</name>
<accession>A0A7T8KHK2</accession>
<gene>
    <name evidence="1" type="ORF">FKW44_000545</name>
</gene>
<evidence type="ECO:0000313" key="1">
    <source>
        <dbReference type="EMBL" id="QQP56024.1"/>
    </source>
</evidence>
<dbReference type="EMBL" id="CP045890">
    <property type="protein sequence ID" value="QQP56024.1"/>
    <property type="molecule type" value="Genomic_DNA"/>
</dbReference>
<organism evidence="1 2">
    <name type="scientific">Caligus rogercresseyi</name>
    <name type="common">Sea louse</name>
    <dbReference type="NCBI Taxonomy" id="217165"/>
    <lineage>
        <taxon>Eukaryota</taxon>
        <taxon>Metazoa</taxon>
        <taxon>Ecdysozoa</taxon>
        <taxon>Arthropoda</taxon>
        <taxon>Crustacea</taxon>
        <taxon>Multicrustacea</taxon>
        <taxon>Hexanauplia</taxon>
        <taxon>Copepoda</taxon>
        <taxon>Siphonostomatoida</taxon>
        <taxon>Caligidae</taxon>
        <taxon>Caligus</taxon>
    </lineage>
</organism>
<dbReference type="AlphaFoldDB" id="A0A7T8KHK2"/>
<evidence type="ECO:0000313" key="2">
    <source>
        <dbReference type="Proteomes" id="UP000595437"/>
    </source>
</evidence>
<protein>
    <submittedName>
        <fullName evidence="1">Uncharacterized protein</fullName>
    </submittedName>
</protein>
<sequence>MQILLVGEVREGGVRHTPQQFGVPEGLHQVGDEHAGSCGGIHGLWEVHASFGGHP</sequence>
<proteinExistence type="predicted"/>
<reference evidence="2" key="1">
    <citation type="submission" date="2021-01" db="EMBL/GenBank/DDBJ databases">
        <title>Caligus Genome Assembly.</title>
        <authorList>
            <person name="Gallardo-Escarate C."/>
        </authorList>
    </citation>
    <scope>NUCLEOTIDE SEQUENCE [LARGE SCALE GENOMIC DNA]</scope>
</reference>